<feature type="non-terminal residue" evidence="1">
    <location>
        <position position="1"/>
    </location>
</feature>
<reference evidence="2" key="1">
    <citation type="submission" date="2022-10" db="EMBL/GenBank/DDBJ databases">
        <title>Genome assembly of Pristionchus species.</title>
        <authorList>
            <person name="Yoshida K."/>
            <person name="Sommer R.J."/>
        </authorList>
    </citation>
    <scope>NUCLEOTIDE SEQUENCE [LARGE SCALE GENOMIC DNA]</scope>
    <source>
        <strain evidence="2">RS5460</strain>
    </source>
</reference>
<accession>A0AAN5I9K2</accession>
<keyword evidence="2" id="KW-1185">Reference proteome</keyword>
<comment type="caution">
    <text evidence="1">The sequence shown here is derived from an EMBL/GenBank/DDBJ whole genome shotgun (WGS) entry which is preliminary data.</text>
</comment>
<proteinExistence type="predicted"/>
<organism evidence="1 2">
    <name type="scientific">Pristionchus mayeri</name>
    <dbReference type="NCBI Taxonomy" id="1317129"/>
    <lineage>
        <taxon>Eukaryota</taxon>
        <taxon>Metazoa</taxon>
        <taxon>Ecdysozoa</taxon>
        <taxon>Nematoda</taxon>
        <taxon>Chromadorea</taxon>
        <taxon>Rhabditida</taxon>
        <taxon>Rhabditina</taxon>
        <taxon>Diplogasteromorpha</taxon>
        <taxon>Diplogasteroidea</taxon>
        <taxon>Neodiplogasteridae</taxon>
        <taxon>Pristionchus</taxon>
    </lineage>
</organism>
<dbReference type="EMBL" id="BTRK01000006">
    <property type="protein sequence ID" value="GMR57763.1"/>
    <property type="molecule type" value="Genomic_DNA"/>
</dbReference>
<name>A0AAN5I9K2_9BILA</name>
<evidence type="ECO:0000313" key="1">
    <source>
        <dbReference type="EMBL" id="GMR57763.1"/>
    </source>
</evidence>
<sequence length="70" mass="7792">YATDETKEEPMEFKDEPIDNVDFKQEDPLLHGKVVLSGACEDIKDETVDDFAEIGQPIADIFCPSTGTSR</sequence>
<dbReference type="Proteomes" id="UP001328107">
    <property type="component" value="Unassembled WGS sequence"/>
</dbReference>
<gene>
    <name evidence="1" type="ORF">PMAYCL1PPCAC_27958</name>
</gene>
<evidence type="ECO:0000313" key="2">
    <source>
        <dbReference type="Proteomes" id="UP001328107"/>
    </source>
</evidence>
<protein>
    <submittedName>
        <fullName evidence="1">Uncharacterized protein</fullName>
    </submittedName>
</protein>
<dbReference type="AlphaFoldDB" id="A0AAN5I9K2"/>